<dbReference type="WBParaSite" id="maker-PairedContig_3686-snap-gene-1.24-mRNA-1">
    <property type="protein sequence ID" value="maker-PairedContig_3686-snap-gene-1.24-mRNA-1"/>
    <property type="gene ID" value="maker-PairedContig_3686-snap-gene-1.24"/>
</dbReference>
<dbReference type="Gene3D" id="2.130.10.10">
    <property type="entry name" value="YVTN repeat-like/Quinoprotein amine dehydrogenase"/>
    <property type="match status" value="1"/>
</dbReference>
<dbReference type="PANTHER" id="PTHR15598:SF5">
    <property type="entry name" value="ENHANCER OF MRNA-DECAPPING PROTEIN 4"/>
    <property type="match status" value="1"/>
</dbReference>
<evidence type="ECO:0000313" key="9">
    <source>
        <dbReference type="WBParaSite" id="maker-PairedContig_3686-snap-gene-1.24-mRNA-1"/>
    </source>
</evidence>
<evidence type="ECO:0000256" key="3">
    <source>
        <dbReference type="ARBA" id="ARBA00022574"/>
    </source>
</evidence>
<dbReference type="GO" id="GO:0000932">
    <property type="term" value="C:P-body"/>
    <property type="evidence" value="ECO:0007669"/>
    <property type="project" value="TreeGrafter"/>
</dbReference>
<feature type="domain" description="Enhancer of mRNA-decapping protein 4 C-terminal" evidence="8">
    <location>
        <begin position="674"/>
        <end position="774"/>
    </location>
</feature>
<feature type="coiled-coil region" evidence="6">
    <location>
        <begin position="506"/>
        <end position="533"/>
    </location>
</feature>
<dbReference type="Pfam" id="PF21289">
    <property type="entry name" value="EDC4_C"/>
    <property type="match status" value="1"/>
</dbReference>
<feature type="domain" description="Enhancer of mRNA-decapping protein 4 WD40 repeat region" evidence="7">
    <location>
        <begin position="58"/>
        <end position="371"/>
    </location>
</feature>
<accession>A0A1I8EPC5</accession>
<evidence type="ECO:0000256" key="6">
    <source>
        <dbReference type="SAM" id="Coils"/>
    </source>
</evidence>
<evidence type="ECO:0000259" key="8">
    <source>
        <dbReference type="Pfam" id="PF21289"/>
    </source>
</evidence>
<protein>
    <submittedName>
        <fullName evidence="9">Ge1_WD40 domain-containing protein</fullName>
    </submittedName>
</protein>
<sequence>MTGEQLLSSHFNDVSSPSSVLEKHVLTGSDTVVQFSGGTHVVLNVDGQTDKRPRDRDSSRVYTRVLSEYKWASEECYNGRILAVHKNLIAYRLFNESTGEAVRVLEHTTSKRHLIKSFKHPTADLQWAHHAPLLAVIDVNANLYAYHVDKDCIVTKYLNIIREDNSIPINATPRISWCPYIPEADEPHEEMHMIAVYYRNTVESFSLNIIKAELHCEEVTLEQCEKISDAVMKLPIENPSAEVQAVCLSPDATAIAVALNCGTVTFFIIDGEGTKFAHRWQPEHGRHIQDLVFLDNITASDTPEQFWKYAIISTENGKRIQLYDTENWHCIARLLFEPLDQLGKLALSVHPSAKFIFLTDYYAANIYCIEIAYIMNTPRFVACTEITFCHPLVNVVPISVPQQEDAHQDFSLSDDEVSPADVLVSFVALSQRSLLHLEVGLEKSHLANGDAGGGLGDENNDEQMISTLNVDVEDDGNSVANGDKRQQKSENLDRLDALYRHWESLSLNFEKQAENFEKRLKEERDRTDAEMRQLHIVSCDERLFLKLESLINENRTSTVEAMQTSLDLKMDSVIQNLRSKTADNFKQQQTMDLHVVRDELASNIREVLMTTLIPILQDVCVSLFQQLNENFRTGLEQYMKQIHTLCTNALRTNQTVPDSAMTNNSSSTDPSALMNLIENQRITVAFEKALVLKDFGALMFVCNNVDPDIITSVEQPIPQNILLCLLNQLATKLEGETDLKFRYIENVLMVLQVRDPTIAGSYRHVLNRLQTSLTGKAGDSAFVSFGRYEKLATYMGTDTSGNLKRRARIISQLAANLLKYKVVKNQSHRHWSSTELNFFTNHSASRASTISGF</sequence>
<keyword evidence="3" id="KW-0853">WD repeat</keyword>
<dbReference type="InterPro" id="IPR045152">
    <property type="entry name" value="EDC4-like"/>
</dbReference>
<evidence type="ECO:0000259" key="7">
    <source>
        <dbReference type="Pfam" id="PF16529"/>
    </source>
</evidence>
<dbReference type="Gene3D" id="1.10.220.100">
    <property type="entry name" value="conserved c-terminal region of ge- 1"/>
    <property type="match status" value="1"/>
</dbReference>
<evidence type="ECO:0000256" key="4">
    <source>
        <dbReference type="ARBA" id="ARBA00022737"/>
    </source>
</evidence>
<comment type="subcellular location">
    <subcellularLocation>
        <location evidence="1">Cytoplasm</location>
    </subcellularLocation>
</comment>
<reference evidence="9" key="1">
    <citation type="submission" date="2016-11" db="UniProtKB">
        <authorList>
            <consortium name="WormBaseParasite"/>
        </authorList>
    </citation>
    <scope>IDENTIFICATION</scope>
    <source>
        <strain evidence="9">pt0022</strain>
    </source>
</reference>
<keyword evidence="2" id="KW-0963">Cytoplasm</keyword>
<dbReference type="InterPro" id="IPR049404">
    <property type="entry name" value="EDC4_C"/>
</dbReference>
<dbReference type="InterPro" id="IPR044938">
    <property type="entry name" value="EDC4_C_sf"/>
</dbReference>
<dbReference type="InterPro" id="IPR032401">
    <property type="entry name" value="EDC4_WD40"/>
</dbReference>
<dbReference type="AlphaFoldDB" id="A0A1I8EPC5"/>
<dbReference type="STRING" id="6293.A0A1I8EPC5"/>
<proteinExistence type="predicted"/>
<dbReference type="InterPro" id="IPR015943">
    <property type="entry name" value="WD40/YVTN_repeat-like_dom_sf"/>
</dbReference>
<dbReference type="SUPFAM" id="SSF82171">
    <property type="entry name" value="DPP6 N-terminal domain-like"/>
    <property type="match status" value="1"/>
</dbReference>
<keyword evidence="4" id="KW-0677">Repeat</keyword>
<name>A0A1I8EPC5_WUCBA</name>
<organism evidence="9">
    <name type="scientific">Wuchereria bancrofti</name>
    <dbReference type="NCBI Taxonomy" id="6293"/>
    <lineage>
        <taxon>Eukaryota</taxon>
        <taxon>Metazoa</taxon>
        <taxon>Ecdysozoa</taxon>
        <taxon>Nematoda</taxon>
        <taxon>Chromadorea</taxon>
        <taxon>Rhabditida</taxon>
        <taxon>Spirurina</taxon>
        <taxon>Spiruromorpha</taxon>
        <taxon>Filarioidea</taxon>
        <taxon>Onchocercidae</taxon>
        <taxon>Wuchereria</taxon>
    </lineage>
</organism>
<evidence type="ECO:0000256" key="2">
    <source>
        <dbReference type="ARBA" id="ARBA00022490"/>
    </source>
</evidence>
<dbReference type="PANTHER" id="PTHR15598">
    <property type="entry name" value="ENHANCER OF MRNA-DECAPPING PROTEIN 4"/>
    <property type="match status" value="1"/>
</dbReference>
<evidence type="ECO:0000256" key="5">
    <source>
        <dbReference type="ARBA" id="ARBA00023054"/>
    </source>
</evidence>
<dbReference type="Pfam" id="PF16529">
    <property type="entry name" value="Ge1_WD40"/>
    <property type="match status" value="1"/>
</dbReference>
<dbReference type="GO" id="GO:0031087">
    <property type="term" value="P:deadenylation-independent decapping of nuclear-transcribed mRNA"/>
    <property type="evidence" value="ECO:0007669"/>
    <property type="project" value="InterPro"/>
</dbReference>
<evidence type="ECO:0000256" key="1">
    <source>
        <dbReference type="ARBA" id="ARBA00004496"/>
    </source>
</evidence>
<keyword evidence="5 6" id="KW-0175">Coiled coil</keyword>